<dbReference type="InterPro" id="IPR016166">
    <property type="entry name" value="FAD-bd_PCMH"/>
</dbReference>
<dbReference type="InterPro" id="IPR006094">
    <property type="entry name" value="Oxid_FAD_bind_N"/>
</dbReference>
<evidence type="ECO:0000256" key="4">
    <source>
        <dbReference type="ARBA" id="ARBA00023002"/>
    </source>
</evidence>
<feature type="domain" description="FAD-binding PCMH-type" evidence="5">
    <location>
        <begin position="22"/>
        <end position="193"/>
    </location>
</feature>
<accession>A0A0U1MAT8</accession>
<dbReference type="AlphaFoldDB" id="A0A0U1MAT8"/>
<reference evidence="6 7" key="1">
    <citation type="submission" date="2015-04" db="EMBL/GenBank/DDBJ databases">
        <authorList>
            <person name="Syromyatnikov M.Y."/>
            <person name="Popov V.N."/>
        </authorList>
    </citation>
    <scope>NUCLEOTIDE SEQUENCE [LARGE SCALE GENOMIC DNA]</scope>
    <source>
        <strain evidence="6">WF-38-12</strain>
    </source>
</reference>
<sequence length="466" mass="52259">MTAIFGPNDSRYSEATARWDTYAMPVIQVVVEPAEEADIPEIVKYCNENSIEFLAINRGHGSPASLGWFNGIQINMANLRNINIQPDGESAWFQGGVYDGQVTRYLWERGYVTPTGACDCVGVMGAGLGGGHGRLEGPYGMVSDNIIQLNVVLSNGDWIQVNSTSHSDLLWAMKGAGHNFGIVTSFESKIYPRGPDTWHYHNYVWKGDKLEDVFNALNVFHNNGSTPVNMTVNFGNFYINTTITKTEPIIQWTFGYRGTAAEAEKILAPFNAIESISDEQGDVPYPQVADVQATGENDAICQDGTIRITGTAGLQVYNVTAERQIFNTYAKRIAEKPELAAGGIILHEGYSTEAVDKYSSDESAYPFRADHHLMLFQGLLEPNSSYEKDAWEWAAEVIDIWNAGQPERQPNAYVNYANGYEPIEQWYGHEEWRIKRLTDLKSKYDPTNRFRYFNPIVSHSQNKKPW</sequence>
<keyword evidence="3" id="KW-0274">FAD</keyword>
<dbReference type="InterPro" id="IPR012951">
    <property type="entry name" value="BBE"/>
</dbReference>
<evidence type="ECO:0000313" key="7">
    <source>
        <dbReference type="Proteomes" id="UP000054383"/>
    </source>
</evidence>
<evidence type="ECO:0000256" key="1">
    <source>
        <dbReference type="ARBA" id="ARBA00005466"/>
    </source>
</evidence>
<proteinExistence type="inferred from homology"/>
<dbReference type="InterPro" id="IPR036318">
    <property type="entry name" value="FAD-bd_PCMH-like_sf"/>
</dbReference>
<comment type="similarity">
    <text evidence="1">Belongs to the oxygen-dependent FAD-linked oxidoreductase family.</text>
</comment>
<keyword evidence="2" id="KW-0285">Flavoprotein</keyword>
<dbReference type="STRING" id="28573.A0A0U1MAT8"/>
<dbReference type="GO" id="GO:0016491">
    <property type="term" value="F:oxidoreductase activity"/>
    <property type="evidence" value="ECO:0007669"/>
    <property type="project" value="UniProtKB-KW"/>
</dbReference>
<evidence type="ECO:0000313" key="6">
    <source>
        <dbReference type="EMBL" id="CRG92718.1"/>
    </source>
</evidence>
<organism evidence="6 7">
    <name type="scientific">Talaromyces islandicus</name>
    <name type="common">Penicillium islandicum</name>
    <dbReference type="NCBI Taxonomy" id="28573"/>
    <lineage>
        <taxon>Eukaryota</taxon>
        <taxon>Fungi</taxon>
        <taxon>Dikarya</taxon>
        <taxon>Ascomycota</taxon>
        <taxon>Pezizomycotina</taxon>
        <taxon>Eurotiomycetes</taxon>
        <taxon>Eurotiomycetidae</taxon>
        <taxon>Eurotiales</taxon>
        <taxon>Trichocomaceae</taxon>
        <taxon>Talaromyces</taxon>
        <taxon>Talaromyces sect. Islandici</taxon>
    </lineage>
</organism>
<dbReference type="Proteomes" id="UP000054383">
    <property type="component" value="Unassembled WGS sequence"/>
</dbReference>
<dbReference type="Pfam" id="PF08031">
    <property type="entry name" value="BBE"/>
    <property type="match status" value="1"/>
</dbReference>
<evidence type="ECO:0000256" key="2">
    <source>
        <dbReference type="ARBA" id="ARBA00022630"/>
    </source>
</evidence>
<protein>
    <submittedName>
        <fullName evidence="6">Putative FAD-linked oxidoreductase YvdP</fullName>
    </submittedName>
</protein>
<evidence type="ECO:0000256" key="3">
    <source>
        <dbReference type="ARBA" id="ARBA00022827"/>
    </source>
</evidence>
<gene>
    <name evidence="6" type="ORF">PISL3812_09784</name>
</gene>
<dbReference type="SUPFAM" id="SSF56176">
    <property type="entry name" value="FAD-binding/transporter-associated domain-like"/>
    <property type="match status" value="1"/>
</dbReference>
<name>A0A0U1MAT8_TALIS</name>
<dbReference type="InterPro" id="IPR050416">
    <property type="entry name" value="FAD-linked_Oxidoreductase"/>
</dbReference>
<keyword evidence="4" id="KW-0560">Oxidoreductase</keyword>
<keyword evidence="7" id="KW-1185">Reference proteome</keyword>
<dbReference type="PROSITE" id="PS51387">
    <property type="entry name" value="FAD_PCMH"/>
    <property type="match status" value="1"/>
</dbReference>
<dbReference type="OMA" id="PVNMAFE"/>
<dbReference type="OrthoDB" id="9996127at2759"/>
<dbReference type="Gene3D" id="3.30.465.10">
    <property type="match status" value="1"/>
</dbReference>
<dbReference type="GO" id="GO:0071949">
    <property type="term" value="F:FAD binding"/>
    <property type="evidence" value="ECO:0007669"/>
    <property type="project" value="InterPro"/>
</dbReference>
<evidence type="ECO:0000259" key="5">
    <source>
        <dbReference type="PROSITE" id="PS51387"/>
    </source>
</evidence>
<dbReference type="EMBL" id="CVMT01000015">
    <property type="protein sequence ID" value="CRG92718.1"/>
    <property type="molecule type" value="Genomic_DNA"/>
</dbReference>
<dbReference type="PANTHER" id="PTHR42973:SF8">
    <property type="entry name" value="FAD-BINDING PCMH-TYPE DOMAIN-CONTAINING PROTEIN"/>
    <property type="match status" value="1"/>
</dbReference>
<dbReference type="Pfam" id="PF01565">
    <property type="entry name" value="FAD_binding_4"/>
    <property type="match status" value="1"/>
</dbReference>
<dbReference type="InterPro" id="IPR016169">
    <property type="entry name" value="FAD-bd_PCMH_sub2"/>
</dbReference>
<dbReference type="PANTHER" id="PTHR42973">
    <property type="entry name" value="BINDING OXIDOREDUCTASE, PUTATIVE (AFU_ORTHOLOGUE AFUA_1G17690)-RELATED"/>
    <property type="match status" value="1"/>
</dbReference>
<dbReference type="Gene3D" id="3.40.462.20">
    <property type="match status" value="1"/>
</dbReference>